<dbReference type="InterPro" id="IPR047110">
    <property type="entry name" value="GABD/Sad-like"/>
</dbReference>
<protein>
    <submittedName>
        <fullName evidence="6">NAD-dependent succinate-semialdehyde dehydrogenase</fullName>
    </submittedName>
</protein>
<dbReference type="STRING" id="553385.GCA_000591415_00157"/>
<name>A0A558HPT6_9GAMM</name>
<comment type="similarity">
    <text evidence="1">Belongs to the aldehyde dehydrogenase family.</text>
</comment>
<dbReference type="PANTHER" id="PTHR43217:SF1">
    <property type="entry name" value="SUCCINATE SEMIALDEHYDE DEHYDROGENASE [NAD(P)+] SAD"/>
    <property type="match status" value="1"/>
</dbReference>
<dbReference type="Gene3D" id="3.40.309.10">
    <property type="entry name" value="Aldehyde Dehydrogenase, Chain A, domain 2"/>
    <property type="match status" value="1"/>
</dbReference>
<dbReference type="PANTHER" id="PTHR43217">
    <property type="entry name" value="SUCCINATE SEMIALDEHYDE DEHYDROGENASE [NAD(P)+] SAD"/>
    <property type="match status" value="1"/>
</dbReference>
<keyword evidence="2" id="KW-0521">NADP</keyword>
<feature type="domain" description="Aldehyde dehydrogenase" evidence="5">
    <location>
        <begin position="4"/>
        <end position="455"/>
    </location>
</feature>
<dbReference type="CDD" id="cd07100">
    <property type="entry name" value="ALDH_SSADH1_GabD1"/>
    <property type="match status" value="1"/>
</dbReference>
<dbReference type="InterPro" id="IPR016161">
    <property type="entry name" value="Ald_DH/histidinol_DH"/>
</dbReference>
<evidence type="ECO:0000256" key="3">
    <source>
        <dbReference type="ARBA" id="ARBA00023002"/>
    </source>
</evidence>
<evidence type="ECO:0000313" key="6">
    <source>
        <dbReference type="EMBL" id="TVU71145.1"/>
    </source>
</evidence>
<dbReference type="GO" id="GO:0004777">
    <property type="term" value="F:succinate-semialdehyde dehydrogenase (NAD+) activity"/>
    <property type="evidence" value="ECO:0007669"/>
    <property type="project" value="TreeGrafter"/>
</dbReference>
<dbReference type="InterPro" id="IPR016163">
    <property type="entry name" value="Ald_DH_C"/>
</dbReference>
<dbReference type="GO" id="GO:0004030">
    <property type="term" value="F:aldehyde dehydrogenase [NAD(P)+] activity"/>
    <property type="evidence" value="ECO:0007669"/>
    <property type="project" value="InterPro"/>
</dbReference>
<dbReference type="Pfam" id="PF00171">
    <property type="entry name" value="Aldedh"/>
    <property type="match status" value="1"/>
</dbReference>
<dbReference type="Proteomes" id="UP000319941">
    <property type="component" value="Unassembled WGS sequence"/>
</dbReference>
<evidence type="ECO:0000313" key="7">
    <source>
        <dbReference type="Proteomes" id="UP000319941"/>
    </source>
</evidence>
<dbReference type="OrthoDB" id="9812625at2"/>
<dbReference type="FunFam" id="3.40.309.10:FF:000010">
    <property type="entry name" value="Gamma-aminobutyraldehyde dehydrogenase"/>
    <property type="match status" value="1"/>
</dbReference>
<dbReference type="InterPro" id="IPR044148">
    <property type="entry name" value="ALDH_GabD1-like"/>
</dbReference>
<organism evidence="6 7">
    <name type="scientific">Cobetia crustatorum</name>
    <dbReference type="NCBI Taxonomy" id="553385"/>
    <lineage>
        <taxon>Bacteria</taxon>
        <taxon>Pseudomonadati</taxon>
        <taxon>Pseudomonadota</taxon>
        <taxon>Gammaproteobacteria</taxon>
        <taxon>Oceanospirillales</taxon>
        <taxon>Halomonadaceae</taxon>
        <taxon>Cobetia</taxon>
    </lineage>
</organism>
<evidence type="ECO:0000256" key="1">
    <source>
        <dbReference type="ARBA" id="ARBA00009986"/>
    </source>
</evidence>
<dbReference type="RefSeq" id="WP_144726964.1">
    <property type="nucleotide sequence ID" value="NZ_CAWOWR010000097.1"/>
</dbReference>
<dbReference type="EMBL" id="VNFH01000004">
    <property type="protein sequence ID" value="TVU71145.1"/>
    <property type="molecule type" value="Genomic_DNA"/>
</dbReference>
<evidence type="ECO:0000256" key="4">
    <source>
        <dbReference type="SAM" id="Coils"/>
    </source>
</evidence>
<gene>
    <name evidence="6" type="ORF">FQP86_06270</name>
</gene>
<dbReference type="SUPFAM" id="SSF53720">
    <property type="entry name" value="ALDH-like"/>
    <property type="match status" value="1"/>
</dbReference>
<dbReference type="AlphaFoldDB" id="A0A558HPT6"/>
<evidence type="ECO:0000259" key="5">
    <source>
        <dbReference type="Pfam" id="PF00171"/>
    </source>
</evidence>
<dbReference type="FunFam" id="3.40.605.10:FF:000012">
    <property type="entry name" value="NAD-dependent succinate-semialdehyde dehydrogenase"/>
    <property type="match status" value="1"/>
</dbReference>
<dbReference type="PROSITE" id="PS00070">
    <property type="entry name" value="ALDEHYDE_DEHYDR_CYS"/>
    <property type="match status" value="1"/>
</dbReference>
<sequence length="460" mass="50057">MSNKTLTATNPANDNVLNEYATLSKDDLARKLDQTRESYPAYSQLPLEERARRLNVLADLIDEHKEEMATLIAREMGKPYQQGLSETQISSSITRFYADNLDELMDPEPRDVEGAESAMIVKDPMGAVLGVMPWNYPLYQVVRFAAPNLAGGNVCLLKHASNVPGCAELITQLFHKAGFEEGVFTWLPIGAEMVESIINDPIVCGVTLTGSEEAGRKVAQQAGAALKPSVLELGGIDPLIVLDDAEIERAVDLAIAGRFDNTGQSCAASKRLIVDKSLAKDFTARLIEKVKQMRMDDPLVEGIDIGPMSRKDLRDDLHDQVQRAIKAGAKLECGGEIPDRAGAWYPPTVLSNVTQGNPAFSEELFGPVASVVIAENEDHAIQLANDCPYGLGSTVVSKDLERGERVARQLEAGMSFVNRPTTPFAQLPFGGVKGSGYGREQSEYGFGAFMNIRTVYVAKH</sequence>
<reference evidence="6 7" key="1">
    <citation type="submission" date="2019-07" db="EMBL/GenBank/DDBJ databases">
        <title>Diversity of Bacteria from Kongsfjorden, Arctic.</title>
        <authorList>
            <person name="Yu Y."/>
        </authorList>
    </citation>
    <scope>NUCLEOTIDE SEQUENCE [LARGE SCALE GENOMIC DNA]</scope>
    <source>
        <strain evidence="6 7">SM1923</strain>
    </source>
</reference>
<dbReference type="Gene3D" id="3.40.605.10">
    <property type="entry name" value="Aldehyde Dehydrogenase, Chain A, domain 1"/>
    <property type="match status" value="1"/>
</dbReference>
<keyword evidence="4" id="KW-0175">Coiled coil</keyword>
<dbReference type="InterPro" id="IPR015590">
    <property type="entry name" value="Aldehyde_DH_dom"/>
</dbReference>
<dbReference type="InterPro" id="IPR016162">
    <property type="entry name" value="Ald_DH_N"/>
</dbReference>
<accession>A0A558HPT6</accession>
<feature type="coiled-coil region" evidence="4">
    <location>
        <begin position="47"/>
        <end position="74"/>
    </location>
</feature>
<keyword evidence="3" id="KW-0560">Oxidoreductase</keyword>
<comment type="caution">
    <text evidence="6">The sequence shown here is derived from an EMBL/GenBank/DDBJ whole genome shotgun (WGS) entry which is preliminary data.</text>
</comment>
<keyword evidence="7" id="KW-1185">Reference proteome</keyword>
<proteinExistence type="inferred from homology"/>
<evidence type="ECO:0000256" key="2">
    <source>
        <dbReference type="ARBA" id="ARBA00022857"/>
    </source>
</evidence>
<dbReference type="InterPro" id="IPR016160">
    <property type="entry name" value="Ald_DH_CS_CYS"/>
</dbReference>